<proteinExistence type="predicted"/>
<evidence type="ECO:0000313" key="2">
    <source>
        <dbReference type="Proteomes" id="UP000011514"/>
    </source>
</evidence>
<accession>M0DQ33</accession>
<dbReference type="Proteomes" id="UP000011514">
    <property type="component" value="Unassembled WGS sequence"/>
</dbReference>
<dbReference type="EMBL" id="AOJE01000070">
    <property type="protein sequence ID" value="ELZ36264.1"/>
    <property type="molecule type" value="Genomic_DNA"/>
</dbReference>
<dbReference type="OrthoDB" id="237450at2157"/>
<reference evidence="1 2" key="1">
    <citation type="journal article" date="2014" name="PLoS Genet.">
        <title>Phylogenetically driven sequencing of extremely halophilic archaea reveals strategies for static and dynamic osmo-response.</title>
        <authorList>
            <person name="Becker E.A."/>
            <person name="Seitzer P.M."/>
            <person name="Tritt A."/>
            <person name="Larsen D."/>
            <person name="Krusor M."/>
            <person name="Yao A.I."/>
            <person name="Wu D."/>
            <person name="Madern D."/>
            <person name="Eisen J.A."/>
            <person name="Darling A.E."/>
            <person name="Facciotti M.T."/>
        </authorList>
    </citation>
    <scope>NUCLEOTIDE SEQUENCE [LARGE SCALE GENOMIC DNA]</scope>
    <source>
        <strain evidence="1 2">DSM 1137</strain>
    </source>
</reference>
<gene>
    <name evidence="1" type="ORF">C471_15702</name>
</gene>
<sequence length="121" mass="13560">MTDSSRSPEPPEGLSDRVVADLEGLSPKQLRKALVFARELLQSHEATEFPVEPEPGDDILRVTEHEGYTEVVKQHFCEEGCDDCPHGPYLYHVTDETLPDGTHETHWSFIGRVNTDAEGDD</sequence>
<protein>
    <submittedName>
        <fullName evidence="1">Uncharacterized protein</fullName>
    </submittedName>
</protein>
<dbReference type="AlphaFoldDB" id="M0DQ33"/>
<name>M0DQ33_9EURY</name>
<dbReference type="eggNOG" id="arCOG06178">
    <property type="taxonomic scope" value="Archaea"/>
</dbReference>
<evidence type="ECO:0000313" key="1">
    <source>
        <dbReference type="EMBL" id="ELZ36264.1"/>
    </source>
</evidence>
<keyword evidence="2" id="KW-1185">Reference proteome</keyword>
<comment type="caution">
    <text evidence="1">The sequence shown here is derived from an EMBL/GenBank/DDBJ whole genome shotgun (WGS) entry which is preliminary data.</text>
</comment>
<organism evidence="1 2">
    <name type="scientific">Halorubrum saccharovorum DSM 1137</name>
    <dbReference type="NCBI Taxonomy" id="1227484"/>
    <lineage>
        <taxon>Archaea</taxon>
        <taxon>Methanobacteriati</taxon>
        <taxon>Methanobacteriota</taxon>
        <taxon>Stenosarchaea group</taxon>
        <taxon>Halobacteria</taxon>
        <taxon>Halobacteriales</taxon>
        <taxon>Haloferacaceae</taxon>
        <taxon>Halorubrum</taxon>
    </lineage>
</organism>
<dbReference type="RefSeq" id="WP_004050598.1">
    <property type="nucleotide sequence ID" value="NZ_AOJE01000070.1"/>
</dbReference>
<dbReference type="PATRIC" id="fig|1227484.4.peg.3095"/>